<evidence type="ECO:0000256" key="4">
    <source>
        <dbReference type="ARBA" id="ARBA00022660"/>
    </source>
</evidence>
<organism evidence="9 10">
    <name type="scientific">Solanum tuberosum</name>
    <name type="common">Potato</name>
    <dbReference type="NCBI Taxonomy" id="4113"/>
    <lineage>
        <taxon>Eukaryota</taxon>
        <taxon>Viridiplantae</taxon>
        <taxon>Streptophyta</taxon>
        <taxon>Embryophyta</taxon>
        <taxon>Tracheophyta</taxon>
        <taxon>Spermatophyta</taxon>
        <taxon>Magnoliopsida</taxon>
        <taxon>eudicotyledons</taxon>
        <taxon>Gunneridae</taxon>
        <taxon>Pentapetalae</taxon>
        <taxon>asterids</taxon>
        <taxon>lamiids</taxon>
        <taxon>Solanales</taxon>
        <taxon>Solanaceae</taxon>
        <taxon>Solanoideae</taxon>
        <taxon>Solaneae</taxon>
        <taxon>Solanum</taxon>
    </lineage>
</organism>
<evidence type="ECO:0000256" key="1">
    <source>
        <dbReference type="ARBA" id="ARBA00004443"/>
    </source>
</evidence>
<evidence type="ECO:0000256" key="6">
    <source>
        <dbReference type="ARBA" id="ARBA00022982"/>
    </source>
</evidence>
<evidence type="ECO:0000256" key="5">
    <source>
        <dbReference type="ARBA" id="ARBA00022792"/>
    </source>
</evidence>
<dbReference type="InterPro" id="IPR045299">
    <property type="entry name" value="Complex1_LYR_NDUFA6_LYRM6"/>
</dbReference>
<dbReference type="EMBL" id="JAIVGD010000005">
    <property type="protein sequence ID" value="KAH0772409.1"/>
    <property type="molecule type" value="Genomic_DNA"/>
</dbReference>
<keyword evidence="3" id="KW-0813">Transport</keyword>
<keyword evidence="7" id="KW-0496">Mitochondrion</keyword>
<name>A0ABQ7VX98_SOLTU</name>
<keyword evidence="10" id="KW-1185">Reference proteome</keyword>
<gene>
    <name evidence="9" type="ORF">KY290_009546</name>
</gene>
<evidence type="ECO:0000256" key="2">
    <source>
        <dbReference type="ARBA" id="ARBA00009508"/>
    </source>
</evidence>
<comment type="subcellular location">
    <subcellularLocation>
        <location evidence="1">Mitochondrion inner membrane</location>
        <topology evidence="1">Peripheral membrane protein</topology>
        <orientation evidence="1">Matrix side</orientation>
    </subcellularLocation>
</comment>
<accession>A0ABQ7VX98</accession>
<evidence type="ECO:0000256" key="8">
    <source>
        <dbReference type="ARBA" id="ARBA00023136"/>
    </source>
</evidence>
<protein>
    <submittedName>
        <fullName evidence="9">Uncharacterized protein</fullName>
    </submittedName>
</protein>
<dbReference type="PANTHER" id="PTHR12964:SF0">
    <property type="entry name" value="NADH DEHYDROGENASE [UBIQUINONE] 1 ALPHA SUBCOMPLEX SUBUNIT 6"/>
    <property type="match status" value="1"/>
</dbReference>
<sequence length="124" mass="14208">MVHMARNMRVPPNSASLAEAKKRTLEFFRMCCRSIPEIMEIYNLYDVVSPSQLRYAVAAEVRKNSNVTNPKFMNLAGSGYMNHFDLGCSFIRVMDRVKQYHVQIRGKKIHFLVIASVKIVTLPA</sequence>
<proteinExistence type="inferred from homology"/>
<keyword evidence="8" id="KW-0472">Membrane</keyword>
<evidence type="ECO:0000256" key="7">
    <source>
        <dbReference type="ARBA" id="ARBA00023128"/>
    </source>
</evidence>
<comment type="similarity">
    <text evidence="2">Belongs to the complex I LYR family.</text>
</comment>
<dbReference type="PANTHER" id="PTHR12964">
    <property type="entry name" value="NADH-UBIQUINONE OXIDOREDUCTASE B14 SUBUNIT"/>
    <property type="match status" value="1"/>
</dbReference>
<dbReference type="Proteomes" id="UP000826656">
    <property type="component" value="Unassembled WGS sequence"/>
</dbReference>
<keyword evidence="5" id="KW-0999">Mitochondrion inner membrane</keyword>
<comment type="caution">
    <text evidence="9">The sequence shown here is derived from an EMBL/GenBank/DDBJ whole genome shotgun (WGS) entry which is preliminary data.</text>
</comment>
<keyword evidence="6" id="KW-0249">Electron transport</keyword>
<evidence type="ECO:0000313" key="9">
    <source>
        <dbReference type="EMBL" id="KAH0772409.1"/>
    </source>
</evidence>
<dbReference type="CDD" id="cd20266">
    <property type="entry name" value="Complex1_LYR_NDUFA6_LYRM6"/>
    <property type="match status" value="1"/>
</dbReference>
<evidence type="ECO:0000256" key="3">
    <source>
        <dbReference type="ARBA" id="ARBA00022448"/>
    </source>
</evidence>
<reference evidence="9 10" key="1">
    <citation type="journal article" date="2021" name="bioRxiv">
        <title>Chromosome-scale and haplotype-resolved genome assembly of a tetraploid potato cultivar.</title>
        <authorList>
            <person name="Sun H."/>
            <person name="Jiao W.-B."/>
            <person name="Krause K."/>
            <person name="Campoy J.A."/>
            <person name="Goel M."/>
            <person name="Folz-Donahue K."/>
            <person name="Kukat C."/>
            <person name="Huettel B."/>
            <person name="Schneeberger K."/>
        </authorList>
    </citation>
    <scope>NUCLEOTIDE SEQUENCE [LARGE SCALE GENOMIC DNA]</scope>
    <source>
        <strain evidence="9">SolTubOtavaFocal</strain>
        <tissue evidence="9">Leaves</tissue>
    </source>
</reference>
<evidence type="ECO:0000313" key="10">
    <source>
        <dbReference type="Proteomes" id="UP000826656"/>
    </source>
</evidence>
<keyword evidence="4" id="KW-0679">Respiratory chain</keyword>
<dbReference type="InterPro" id="IPR016488">
    <property type="entry name" value="NADH_Ub_cplx-1_asu_su-6"/>
</dbReference>